<accession>A0A5R9J408</accession>
<dbReference type="InterPro" id="IPR029063">
    <property type="entry name" value="SAM-dependent_MTases_sf"/>
</dbReference>
<dbReference type="EMBL" id="VCDI01000003">
    <property type="protein sequence ID" value="TLU72365.1"/>
    <property type="molecule type" value="Genomic_DNA"/>
</dbReference>
<name>A0A5R9J408_9PROT</name>
<dbReference type="Gene3D" id="3.40.50.150">
    <property type="entry name" value="Vaccinia Virus protein VP39"/>
    <property type="match status" value="1"/>
</dbReference>
<comment type="caution">
    <text evidence="1">The sequence shown here is derived from an EMBL/GenBank/DDBJ whole genome shotgun (WGS) entry which is preliminary data.</text>
</comment>
<organism evidence="1 2">
    <name type="scientific">Lichenicoccus roseus</name>
    <dbReference type="NCBI Taxonomy" id="2683649"/>
    <lineage>
        <taxon>Bacteria</taxon>
        <taxon>Pseudomonadati</taxon>
        <taxon>Pseudomonadota</taxon>
        <taxon>Alphaproteobacteria</taxon>
        <taxon>Acetobacterales</taxon>
        <taxon>Acetobacteraceae</taxon>
        <taxon>Lichenicoccus</taxon>
    </lineage>
</organism>
<evidence type="ECO:0008006" key="3">
    <source>
        <dbReference type="Google" id="ProtNLM"/>
    </source>
</evidence>
<proteinExistence type="predicted"/>
<dbReference type="OrthoDB" id="146908at2"/>
<dbReference type="Proteomes" id="UP000305654">
    <property type="component" value="Unassembled WGS sequence"/>
</dbReference>
<keyword evidence="2" id="KW-1185">Reference proteome</keyword>
<dbReference type="RefSeq" id="WP_138325827.1">
    <property type="nucleotide sequence ID" value="NZ_VCDI01000003.1"/>
</dbReference>
<evidence type="ECO:0000313" key="1">
    <source>
        <dbReference type="EMBL" id="TLU72365.1"/>
    </source>
</evidence>
<dbReference type="AlphaFoldDB" id="A0A5R9J408"/>
<protein>
    <recommendedName>
        <fullName evidence="3">Class I SAM-dependent methyltransferase</fullName>
    </recommendedName>
</protein>
<gene>
    <name evidence="1" type="ORF">FE263_09790</name>
</gene>
<sequence length="224" mass="24968">MIRTGRRDRNLYTQLLDNALDRAVALDGRLSAATLGMTGMSGRSYRMLVNNLVASVPDARYLEIGSWMGSTACSAMEGNKVRIICIDNWSQFDGPKDAFLANVAGCVSEHVAFGYIERDFRQVDYTTIGRFNIYLFDGPHSPQDHYDGVSLPLVALDETFFFIVDDWNWEGVRLGTAQALRSAGLTTLYSIEIRTTQDGSHAAACQQNSDWHNGYFIAVLQKPH</sequence>
<reference evidence="1 2" key="1">
    <citation type="submission" date="2019-05" db="EMBL/GenBank/DDBJ databases">
        <authorList>
            <person name="Pankratov T."/>
            <person name="Grouzdev D."/>
        </authorList>
    </citation>
    <scope>NUCLEOTIDE SEQUENCE [LARGE SCALE GENOMIC DNA]</scope>
    <source>
        <strain evidence="1 2">KEBCLARHB70R</strain>
    </source>
</reference>
<evidence type="ECO:0000313" key="2">
    <source>
        <dbReference type="Proteomes" id="UP000305654"/>
    </source>
</evidence>